<feature type="non-terminal residue" evidence="2">
    <location>
        <position position="99"/>
    </location>
</feature>
<feature type="transmembrane region" description="Helical" evidence="1">
    <location>
        <begin position="63"/>
        <end position="85"/>
    </location>
</feature>
<proteinExistence type="predicted"/>
<dbReference type="EMBL" id="BARU01020645">
    <property type="protein sequence ID" value="GAH51350.1"/>
    <property type="molecule type" value="Genomic_DNA"/>
</dbReference>
<accession>X1H2L4</accession>
<protein>
    <submittedName>
        <fullName evidence="2">Uncharacterized protein</fullName>
    </submittedName>
</protein>
<keyword evidence="1" id="KW-0812">Transmembrane</keyword>
<evidence type="ECO:0000313" key="2">
    <source>
        <dbReference type="EMBL" id="GAH51350.1"/>
    </source>
</evidence>
<organism evidence="2">
    <name type="scientific">marine sediment metagenome</name>
    <dbReference type="NCBI Taxonomy" id="412755"/>
    <lineage>
        <taxon>unclassified sequences</taxon>
        <taxon>metagenomes</taxon>
        <taxon>ecological metagenomes</taxon>
    </lineage>
</organism>
<keyword evidence="1" id="KW-0472">Membrane</keyword>
<keyword evidence="1" id="KW-1133">Transmembrane helix</keyword>
<sequence length="99" mass="11121">MKELNAPKFLIYAVLKALRHPKTPISYYYCIKCRIRFPASVNECPKCHDKVETSPDPKQESQIPWWGAVLCILIGIGAWVGGAYLEIPGLDEAGRALVY</sequence>
<evidence type="ECO:0000256" key="1">
    <source>
        <dbReference type="SAM" id="Phobius"/>
    </source>
</evidence>
<dbReference type="AlphaFoldDB" id="X1H2L4"/>
<reference evidence="2" key="1">
    <citation type="journal article" date="2014" name="Front. Microbiol.">
        <title>High frequency of phylogenetically diverse reductive dehalogenase-homologous genes in deep subseafloor sedimentary metagenomes.</title>
        <authorList>
            <person name="Kawai M."/>
            <person name="Futagami T."/>
            <person name="Toyoda A."/>
            <person name="Takaki Y."/>
            <person name="Nishi S."/>
            <person name="Hori S."/>
            <person name="Arai W."/>
            <person name="Tsubouchi T."/>
            <person name="Morono Y."/>
            <person name="Uchiyama I."/>
            <person name="Ito T."/>
            <person name="Fujiyama A."/>
            <person name="Inagaki F."/>
            <person name="Takami H."/>
        </authorList>
    </citation>
    <scope>NUCLEOTIDE SEQUENCE</scope>
    <source>
        <strain evidence="2">Expedition CK06-06</strain>
    </source>
</reference>
<name>X1H2L4_9ZZZZ</name>
<comment type="caution">
    <text evidence="2">The sequence shown here is derived from an EMBL/GenBank/DDBJ whole genome shotgun (WGS) entry which is preliminary data.</text>
</comment>
<gene>
    <name evidence="2" type="ORF">S03H2_33873</name>
</gene>